<keyword evidence="5" id="KW-1185">Reference proteome</keyword>
<dbReference type="SMART" id="SM00850">
    <property type="entry name" value="LytTR"/>
    <property type="match status" value="1"/>
</dbReference>
<evidence type="ECO:0000256" key="1">
    <source>
        <dbReference type="PROSITE-ProRule" id="PRU00169"/>
    </source>
</evidence>
<dbReference type="InterPro" id="IPR001789">
    <property type="entry name" value="Sig_transdc_resp-reg_receiver"/>
</dbReference>
<reference evidence="4 5" key="1">
    <citation type="submission" date="2024-08" db="EMBL/GenBank/DDBJ databases">
        <authorList>
            <person name="Lu H."/>
        </authorList>
    </citation>
    <scope>NUCLEOTIDE SEQUENCE [LARGE SCALE GENOMIC DNA]</scope>
    <source>
        <strain evidence="4 5">BYS180W</strain>
    </source>
</reference>
<dbReference type="EMBL" id="JBIGHZ010000005">
    <property type="protein sequence ID" value="MFG6449507.1"/>
    <property type="molecule type" value="Genomic_DNA"/>
</dbReference>
<dbReference type="Gene3D" id="3.40.50.2300">
    <property type="match status" value="1"/>
</dbReference>
<feature type="domain" description="HTH LytTR-type" evidence="3">
    <location>
        <begin position="149"/>
        <end position="253"/>
    </location>
</feature>
<dbReference type="PANTHER" id="PTHR37299:SF1">
    <property type="entry name" value="STAGE 0 SPORULATION PROTEIN A HOMOLOG"/>
    <property type="match status" value="1"/>
</dbReference>
<name>A0ABW7FYY5_9BURK</name>
<accession>A0ABW7FYY5</accession>
<dbReference type="PROSITE" id="PS50110">
    <property type="entry name" value="RESPONSE_REGULATORY"/>
    <property type="match status" value="1"/>
</dbReference>
<dbReference type="RefSeq" id="WP_394462755.1">
    <property type="nucleotide sequence ID" value="NZ_JBIGHZ010000005.1"/>
</dbReference>
<evidence type="ECO:0000259" key="2">
    <source>
        <dbReference type="PROSITE" id="PS50110"/>
    </source>
</evidence>
<evidence type="ECO:0000313" key="4">
    <source>
        <dbReference type="EMBL" id="MFG6449507.1"/>
    </source>
</evidence>
<dbReference type="InterPro" id="IPR007492">
    <property type="entry name" value="LytTR_DNA-bd_dom"/>
</dbReference>
<dbReference type="InterPro" id="IPR046947">
    <property type="entry name" value="LytR-like"/>
</dbReference>
<sequence>MKTLLIEDSRLARLELRHLLREHPEVQLLGEAAALDEARQAIETLQPQLLLLDIHLDGGTAFELLDQLEHLPQVIFTTGFDNHAIEAFERNALDYLLKPVQPERLAQALSKAQAVLQAQTAAAPLAPETNEAAPPAAAPGTRKGLDDTIFVRDGERCWFVPLAEVSGFESYGNYARVYFREQRPLLARTLNHLEARLDPQAFFRASRSHIIGLRWISDIQPWLNDGYQVTLRDGRQVEVSRRQAKALRDMLEI</sequence>
<evidence type="ECO:0000313" key="5">
    <source>
        <dbReference type="Proteomes" id="UP001606099"/>
    </source>
</evidence>
<dbReference type="Gene3D" id="2.40.50.1020">
    <property type="entry name" value="LytTr DNA-binding domain"/>
    <property type="match status" value="1"/>
</dbReference>
<organism evidence="4 5">
    <name type="scientific">Roseateles rivi</name>
    <dbReference type="NCBI Taxonomy" id="3299028"/>
    <lineage>
        <taxon>Bacteria</taxon>
        <taxon>Pseudomonadati</taxon>
        <taxon>Pseudomonadota</taxon>
        <taxon>Betaproteobacteria</taxon>
        <taxon>Burkholderiales</taxon>
        <taxon>Sphaerotilaceae</taxon>
        <taxon>Roseateles</taxon>
    </lineage>
</organism>
<feature type="modified residue" description="4-aspartylphosphate" evidence="1">
    <location>
        <position position="53"/>
    </location>
</feature>
<evidence type="ECO:0000259" key="3">
    <source>
        <dbReference type="PROSITE" id="PS50930"/>
    </source>
</evidence>
<feature type="domain" description="Response regulatory" evidence="2">
    <location>
        <begin position="2"/>
        <end position="113"/>
    </location>
</feature>
<comment type="caution">
    <text evidence="4">The sequence shown here is derived from an EMBL/GenBank/DDBJ whole genome shotgun (WGS) entry which is preliminary data.</text>
</comment>
<dbReference type="PROSITE" id="PS50930">
    <property type="entry name" value="HTH_LYTTR"/>
    <property type="match status" value="1"/>
</dbReference>
<protein>
    <submittedName>
        <fullName evidence="4">LytR/AlgR family response regulator transcription factor</fullName>
    </submittedName>
</protein>
<dbReference type="SUPFAM" id="SSF52172">
    <property type="entry name" value="CheY-like"/>
    <property type="match status" value="1"/>
</dbReference>
<dbReference type="InterPro" id="IPR011006">
    <property type="entry name" value="CheY-like_superfamily"/>
</dbReference>
<dbReference type="Pfam" id="PF04397">
    <property type="entry name" value="LytTR"/>
    <property type="match status" value="1"/>
</dbReference>
<dbReference type="SMART" id="SM00448">
    <property type="entry name" value="REC"/>
    <property type="match status" value="1"/>
</dbReference>
<dbReference type="PANTHER" id="PTHR37299">
    <property type="entry name" value="TRANSCRIPTIONAL REGULATOR-RELATED"/>
    <property type="match status" value="1"/>
</dbReference>
<proteinExistence type="predicted"/>
<dbReference type="Proteomes" id="UP001606099">
    <property type="component" value="Unassembled WGS sequence"/>
</dbReference>
<dbReference type="Pfam" id="PF00072">
    <property type="entry name" value="Response_reg"/>
    <property type="match status" value="1"/>
</dbReference>
<gene>
    <name evidence="4" type="ORF">ACG0Z6_14865</name>
</gene>
<keyword evidence="1" id="KW-0597">Phosphoprotein</keyword>